<evidence type="ECO:0000313" key="2">
    <source>
        <dbReference type="Proteomes" id="UP000299102"/>
    </source>
</evidence>
<accession>A0A4C1V8F0</accession>
<evidence type="ECO:0000313" key="1">
    <source>
        <dbReference type="EMBL" id="GBP35148.1"/>
    </source>
</evidence>
<keyword evidence="2" id="KW-1185">Reference proteome</keyword>
<organism evidence="1 2">
    <name type="scientific">Eumeta variegata</name>
    <name type="common">Bagworm moth</name>
    <name type="synonym">Eumeta japonica</name>
    <dbReference type="NCBI Taxonomy" id="151549"/>
    <lineage>
        <taxon>Eukaryota</taxon>
        <taxon>Metazoa</taxon>
        <taxon>Ecdysozoa</taxon>
        <taxon>Arthropoda</taxon>
        <taxon>Hexapoda</taxon>
        <taxon>Insecta</taxon>
        <taxon>Pterygota</taxon>
        <taxon>Neoptera</taxon>
        <taxon>Endopterygota</taxon>
        <taxon>Lepidoptera</taxon>
        <taxon>Glossata</taxon>
        <taxon>Ditrysia</taxon>
        <taxon>Tineoidea</taxon>
        <taxon>Psychidae</taxon>
        <taxon>Oiketicinae</taxon>
        <taxon>Eumeta</taxon>
    </lineage>
</organism>
<comment type="caution">
    <text evidence="1">The sequence shown here is derived from an EMBL/GenBank/DDBJ whole genome shotgun (WGS) entry which is preliminary data.</text>
</comment>
<gene>
    <name evidence="1" type="ORF">EVAR_28347_1</name>
</gene>
<protein>
    <submittedName>
        <fullName evidence="1">Uncharacterized protein</fullName>
    </submittedName>
</protein>
<dbReference type="AlphaFoldDB" id="A0A4C1V8F0"/>
<dbReference type="Proteomes" id="UP000299102">
    <property type="component" value="Unassembled WGS sequence"/>
</dbReference>
<dbReference type="EMBL" id="BGZK01000299">
    <property type="protein sequence ID" value="GBP35148.1"/>
    <property type="molecule type" value="Genomic_DNA"/>
</dbReference>
<reference evidence="1 2" key="1">
    <citation type="journal article" date="2019" name="Commun. Biol.">
        <title>The bagworm genome reveals a unique fibroin gene that provides high tensile strength.</title>
        <authorList>
            <person name="Kono N."/>
            <person name="Nakamura H."/>
            <person name="Ohtoshi R."/>
            <person name="Tomita M."/>
            <person name="Numata K."/>
            <person name="Arakawa K."/>
        </authorList>
    </citation>
    <scope>NUCLEOTIDE SEQUENCE [LARGE SCALE GENOMIC DNA]</scope>
</reference>
<name>A0A4C1V8F0_EUMVA</name>
<proteinExistence type="predicted"/>
<sequence>MRTQNPLNGFVTLTQFISARCSMWRAYASKIILACALASAVSEPLLMSAPLVTGPGLASGYAAYSGYPLYSPLASSSAYMYTPGYQSDLFISPSLYNYGLPYAYAADYVYRR</sequence>